<dbReference type="GO" id="GO:0006567">
    <property type="term" value="P:L-threonine catabolic process"/>
    <property type="evidence" value="ECO:0007669"/>
    <property type="project" value="TreeGrafter"/>
</dbReference>
<keyword evidence="16" id="KW-1185">Reference proteome</keyword>
<keyword evidence="8" id="KW-0677">Repeat</keyword>
<dbReference type="CDD" id="cd04907">
    <property type="entry name" value="ACT_ThrD-I_2"/>
    <property type="match status" value="1"/>
</dbReference>
<dbReference type="InterPro" id="IPR001721">
    <property type="entry name" value="TD_ACT-like"/>
</dbReference>
<dbReference type="InterPro" id="IPR038110">
    <property type="entry name" value="TD_ACT-like_sf"/>
</dbReference>
<dbReference type="InterPro" id="IPR005787">
    <property type="entry name" value="Thr_deHydtase_biosynth"/>
</dbReference>
<evidence type="ECO:0000259" key="14">
    <source>
        <dbReference type="PROSITE" id="PS51672"/>
    </source>
</evidence>
<dbReference type="PROSITE" id="PS00165">
    <property type="entry name" value="DEHYDRATASE_SER_THR"/>
    <property type="match status" value="1"/>
</dbReference>
<dbReference type="Pfam" id="PF00291">
    <property type="entry name" value="PALP"/>
    <property type="match status" value="1"/>
</dbReference>
<dbReference type="InterPro" id="IPR001926">
    <property type="entry name" value="TrpB-like_PALP"/>
</dbReference>
<evidence type="ECO:0000256" key="5">
    <source>
        <dbReference type="ARBA" id="ARBA00011881"/>
    </source>
</evidence>
<dbReference type="EMBL" id="CP034433">
    <property type="protein sequence ID" value="AZN37446.1"/>
    <property type="molecule type" value="Genomic_DNA"/>
</dbReference>
<name>A0A3S8ZVF9_9NEIS</name>
<protein>
    <recommendedName>
        <fullName evidence="13">L-threonine dehydratase</fullName>
        <ecNumber evidence="13">4.3.1.19</ecNumber>
    </recommendedName>
    <alternativeName>
        <fullName evidence="13">Threonine deaminase</fullName>
    </alternativeName>
</protein>
<organism evidence="15 16">
    <name type="scientific">Iodobacter ciconiae</name>
    <dbReference type="NCBI Taxonomy" id="2496266"/>
    <lineage>
        <taxon>Bacteria</taxon>
        <taxon>Pseudomonadati</taxon>
        <taxon>Pseudomonadota</taxon>
        <taxon>Betaproteobacteria</taxon>
        <taxon>Neisseriales</taxon>
        <taxon>Chitinibacteraceae</taxon>
        <taxon>Iodobacter</taxon>
    </lineage>
</organism>
<dbReference type="InterPro" id="IPR050147">
    <property type="entry name" value="Ser/Thr_Dehydratase"/>
</dbReference>
<comment type="subunit">
    <text evidence="5 13">Homotetramer.</text>
</comment>
<dbReference type="InterPro" id="IPR036052">
    <property type="entry name" value="TrpB-like_PALP_sf"/>
</dbReference>
<reference evidence="15 16" key="1">
    <citation type="submission" date="2018-12" db="EMBL/GenBank/DDBJ databases">
        <title>Complete genome sequence of Iodobacter sp. H11R3.</title>
        <authorList>
            <person name="Bae J.-W."/>
        </authorList>
    </citation>
    <scope>NUCLEOTIDE SEQUENCE [LARGE SCALE GENOMIC DNA]</scope>
    <source>
        <strain evidence="15 16">H11R3</strain>
    </source>
</reference>
<dbReference type="Pfam" id="PF00585">
    <property type="entry name" value="Thr_dehydrat_C"/>
    <property type="match status" value="2"/>
</dbReference>
<dbReference type="GO" id="GO:0003941">
    <property type="term" value="F:L-serine ammonia-lyase activity"/>
    <property type="evidence" value="ECO:0007669"/>
    <property type="project" value="TreeGrafter"/>
</dbReference>
<dbReference type="GO" id="GO:0006565">
    <property type="term" value="P:L-serine catabolic process"/>
    <property type="evidence" value="ECO:0007669"/>
    <property type="project" value="TreeGrafter"/>
</dbReference>
<dbReference type="CDD" id="cd04906">
    <property type="entry name" value="ACT_ThrD-I_1"/>
    <property type="match status" value="1"/>
</dbReference>
<dbReference type="GO" id="GO:0009097">
    <property type="term" value="P:isoleucine biosynthetic process"/>
    <property type="evidence" value="ECO:0007669"/>
    <property type="project" value="UniProtKB-UniRule"/>
</dbReference>
<dbReference type="GO" id="GO:0004794">
    <property type="term" value="F:threonine deaminase activity"/>
    <property type="evidence" value="ECO:0007669"/>
    <property type="project" value="UniProtKB-UniRule"/>
</dbReference>
<dbReference type="UniPathway" id="UPA00047">
    <property type="reaction ID" value="UER00054"/>
</dbReference>
<dbReference type="NCBIfam" id="NF009130">
    <property type="entry name" value="PRK12483.1"/>
    <property type="match status" value="1"/>
</dbReference>
<dbReference type="Gene3D" id="3.40.1020.10">
    <property type="entry name" value="Biosynthetic Threonine Deaminase, Domain 3"/>
    <property type="match status" value="1"/>
</dbReference>
<dbReference type="Gene3D" id="3.40.50.1100">
    <property type="match status" value="2"/>
</dbReference>
<proteinExistence type="inferred from homology"/>
<comment type="cofactor">
    <cofactor evidence="2 13">
        <name>pyridoxal 5'-phosphate</name>
        <dbReference type="ChEBI" id="CHEBI:597326"/>
    </cofactor>
</comment>
<dbReference type="AlphaFoldDB" id="A0A3S8ZVF9"/>
<evidence type="ECO:0000313" key="15">
    <source>
        <dbReference type="EMBL" id="AZN37446.1"/>
    </source>
</evidence>
<evidence type="ECO:0000313" key="16">
    <source>
        <dbReference type="Proteomes" id="UP000282438"/>
    </source>
</evidence>
<comment type="pathway">
    <text evidence="3 13">Amino-acid biosynthesis; L-isoleucine biosynthesis; 2-oxobutanoate from L-threonine: step 1/1.</text>
</comment>
<evidence type="ECO:0000256" key="12">
    <source>
        <dbReference type="ARBA" id="ARBA00025527"/>
    </source>
</evidence>
<dbReference type="SUPFAM" id="SSF53686">
    <property type="entry name" value="Tryptophan synthase beta subunit-like PLP-dependent enzymes"/>
    <property type="match status" value="1"/>
</dbReference>
<evidence type="ECO:0000256" key="7">
    <source>
        <dbReference type="ARBA" id="ARBA00022624"/>
    </source>
</evidence>
<evidence type="ECO:0000256" key="11">
    <source>
        <dbReference type="ARBA" id="ARBA00023304"/>
    </source>
</evidence>
<evidence type="ECO:0000256" key="13">
    <source>
        <dbReference type="RuleBase" id="RU362012"/>
    </source>
</evidence>
<dbReference type="PANTHER" id="PTHR48078:SF11">
    <property type="entry name" value="THREONINE DEHYDRATASE, MITOCHONDRIAL"/>
    <property type="match status" value="1"/>
</dbReference>
<evidence type="ECO:0000256" key="9">
    <source>
        <dbReference type="ARBA" id="ARBA00022898"/>
    </source>
</evidence>
<evidence type="ECO:0000256" key="4">
    <source>
        <dbReference type="ARBA" id="ARBA00010869"/>
    </source>
</evidence>
<comment type="catalytic activity">
    <reaction evidence="1 13">
        <text>L-threonine = 2-oxobutanoate + NH4(+)</text>
        <dbReference type="Rhea" id="RHEA:22108"/>
        <dbReference type="ChEBI" id="CHEBI:16763"/>
        <dbReference type="ChEBI" id="CHEBI:28938"/>
        <dbReference type="ChEBI" id="CHEBI:57926"/>
        <dbReference type="EC" id="4.3.1.19"/>
    </reaction>
</comment>
<evidence type="ECO:0000256" key="1">
    <source>
        <dbReference type="ARBA" id="ARBA00001274"/>
    </source>
</evidence>
<comment type="similarity">
    <text evidence="4 13">Belongs to the serine/threonine dehydratase family.</text>
</comment>
<dbReference type="SUPFAM" id="SSF55021">
    <property type="entry name" value="ACT-like"/>
    <property type="match status" value="1"/>
</dbReference>
<feature type="domain" description="ACT-like" evidence="14">
    <location>
        <begin position="425"/>
        <end position="496"/>
    </location>
</feature>
<dbReference type="NCBIfam" id="TIGR01124">
    <property type="entry name" value="ilvA_2Cterm"/>
    <property type="match status" value="1"/>
</dbReference>
<dbReference type="NCBIfam" id="NF006674">
    <property type="entry name" value="PRK09224.1"/>
    <property type="match status" value="1"/>
</dbReference>
<gene>
    <name evidence="13 15" type="primary">ilvA</name>
    <name evidence="15" type="ORF">EJO50_13705</name>
</gene>
<dbReference type="CDD" id="cd01562">
    <property type="entry name" value="Thr-dehyd"/>
    <property type="match status" value="1"/>
</dbReference>
<evidence type="ECO:0000256" key="6">
    <source>
        <dbReference type="ARBA" id="ARBA00022605"/>
    </source>
</evidence>
<comment type="function">
    <text evidence="12 13">Catalyzes the anaerobic formation of alpha-ketobutyrate and ammonia from threonine in a two-step reaction. The first step involved a dehydration of threonine and a production of enamine intermediates (aminocrotonate), which tautomerizes to its imine form (iminobutyrate). Both intermediates are unstable and short-lived. The second step is the nonenzymatic hydrolysis of the enamine/imine intermediates to form 2-ketobutyrate and free ammonia. In the low water environment of the cell, the second step is accelerated by RidA.</text>
</comment>
<evidence type="ECO:0000256" key="2">
    <source>
        <dbReference type="ARBA" id="ARBA00001933"/>
    </source>
</evidence>
<accession>A0A3S8ZVF9</accession>
<evidence type="ECO:0000256" key="10">
    <source>
        <dbReference type="ARBA" id="ARBA00023239"/>
    </source>
</evidence>
<feature type="domain" description="ACT-like" evidence="14">
    <location>
        <begin position="331"/>
        <end position="402"/>
    </location>
</feature>
<dbReference type="Proteomes" id="UP000282438">
    <property type="component" value="Chromosome"/>
</dbReference>
<keyword evidence="7 13" id="KW-0412">Isoleucine biosynthesis</keyword>
<dbReference type="FunFam" id="3.40.1020.10:FF:000001">
    <property type="entry name" value="L-threonine dehydratase"/>
    <property type="match status" value="1"/>
</dbReference>
<dbReference type="EC" id="4.3.1.19" evidence="13"/>
<keyword evidence="6 13" id="KW-0028">Amino-acid biosynthesis</keyword>
<sequence>MAMSKDYLESIIKARVYDVAIESPLEFAPNLSRRIGNKVLFKREDMQPVFSFKIRGAYNKMSKLSHAELERGVVAASAGNHAQGVAMAAQHLKCRATIVMPTTAPHIKVDAVTRRGAEVVLIGDSYSDCYQHALNLAEQTGATLIHPFDDPDVIAGQGTVAMEILRQYPDHIDAVFIPVGGGGLLAGMAAYIKRLRPEIKIMGVEPTDANTMYLSLKLGERITLPQVGIFADGVAVKQVGEETFRLCTDFVDDVILVDTDAMCAAIKDVFEDNRSILEPAGALAIAGLKAWATREGKQDATLIAIASGANMNFDRLRYIAEQAEMGEQREAIVAVTIPEQPGSFRTFCKLIGARNITEFNYRYSCATEAHVFVGLSIQNRSEVVDLIANLASAKIAAVDLTDNELAKLHIRHLVGGKAPNVCNERLMRFEFPERPGALLNFLDGMNGKWNISLFHYRNHGADYGRILVGIQVPEQDDAAFKDFVKKLGYMHWDESNNPAYHLFLGA</sequence>
<evidence type="ECO:0000256" key="8">
    <source>
        <dbReference type="ARBA" id="ARBA00022737"/>
    </source>
</evidence>
<dbReference type="OrthoDB" id="9811476at2"/>
<keyword evidence="9 13" id="KW-0663">Pyridoxal phosphate</keyword>
<dbReference type="InterPro" id="IPR045865">
    <property type="entry name" value="ACT-like_dom_sf"/>
</dbReference>
<dbReference type="InterPro" id="IPR000634">
    <property type="entry name" value="Ser/Thr_deHydtase_PyrdxlP-BS"/>
</dbReference>
<dbReference type="GO" id="GO:0030170">
    <property type="term" value="F:pyridoxal phosphate binding"/>
    <property type="evidence" value="ECO:0007669"/>
    <property type="project" value="InterPro"/>
</dbReference>
<dbReference type="PROSITE" id="PS51672">
    <property type="entry name" value="ACT_LIKE"/>
    <property type="match status" value="2"/>
</dbReference>
<keyword evidence="10 13" id="KW-0456">Lyase</keyword>
<evidence type="ECO:0000256" key="3">
    <source>
        <dbReference type="ARBA" id="ARBA00004810"/>
    </source>
</evidence>
<dbReference type="KEGG" id="iod:EJO50_13705"/>
<dbReference type="FunFam" id="3.40.50.1100:FF:000008">
    <property type="entry name" value="L-threonine dehydratase"/>
    <property type="match status" value="1"/>
</dbReference>
<keyword evidence="11 13" id="KW-0100">Branched-chain amino acid biosynthesis</keyword>
<dbReference type="PANTHER" id="PTHR48078">
    <property type="entry name" value="THREONINE DEHYDRATASE, MITOCHONDRIAL-RELATED"/>
    <property type="match status" value="1"/>
</dbReference>